<proteinExistence type="predicted"/>
<reference evidence="1" key="1">
    <citation type="submission" date="2014-12" db="EMBL/GenBank/DDBJ databases">
        <authorList>
            <person name="Hall J."/>
        </authorList>
    </citation>
    <scope>NUCLEOTIDE SEQUENCE [LARGE SCALE GENOMIC DNA]</scope>
    <source>
        <strain evidence="1">SBW25</strain>
        <plasmid evidence="1">pQBR55</plasmid>
    </source>
</reference>
<organism evidence="1">
    <name type="scientific">Pseudomonas fluorescens (strain SBW25)</name>
    <dbReference type="NCBI Taxonomy" id="216595"/>
    <lineage>
        <taxon>Bacteria</taxon>
        <taxon>Pseudomonadati</taxon>
        <taxon>Pseudomonadota</taxon>
        <taxon>Gammaproteobacteria</taxon>
        <taxon>Pseudomonadales</taxon>
        <taxon>Pseudomonadaceae</taxon>
        <taxon>Pseudomonas</taxon>
    </lineage>
</organism>
<accession>A0A0G4E5U1</accession>
<evidence type="ECO:0000313" key="1">
    <source>
        <dbReference type="EMBL" id="CEK42514.1"/>
    </source>
</evidence>
<keyword evidence="1" id="KW-0614">Plasmid</keyword>
<geneLocation type="plasmid" evidence="1">
    <name>pQBR55</name>
</geneLocation>
<name>A0A0G4E5U1_PSEFS</name>
<gene>
    <name evidence="1" type="ORF">PQBR55_0135</name>
</gene>
<reference evidence="1" key="2">
    <citation type="submission" date="2015-06" db="EMBL/GenBank/DDBJ databases">
        <title>Environmentally co-occuring mercury resistance plasmids are genetically and phenotypically diverse and confer variable context-dependent fitness effects.</title>
        <authorList>
            <person name="Hall J.P.J."/>
            <person name="Harrison E."/>
            <person name="Lilley A.K."/>
            <person name="Paterson S."/>
            <person name="Spiers A.J."/>
            <person name="Brockhurst M.A."/>
        </authorList>
    </citation>
    <scope>NUCLEOTIDE SEQUENCE [LARGE SCALE GENOMIC DNA]</scope>
    <source>
        <strain evidence="1">SBW25</strain>
        <plasmid evidence="1">pQBR55</plasmid>
    </source>
</reference>
<dbReference type="AlphaFoldDB" id="A0A0G4E5U1"/>
<protein>
    <submittedName>
        <fullName evidence="1">Uncharacterized protein</fullName>
    </submittedName>
</protein>
<sequence length="52" mass="6005">MHLALTKLLQYEETDKNMRMKQIYASASEAHARRFYKGIEAEVAVLSIDCTE</sequence>
<dbReference type="EMBL" id="LN713927">
    <property type="protein sequence ID" value="CEK42514.1"/>
    <property type="molecule type" value="Genomic_DNA"/>
</dbReference>